<dbReference type="GO" id="GO:0003993">
    <property type="term" value="F:acid phosphatase activity"/>
    <property type="evidence" value="ECO:0007669"/>
    <property type="project" value="InterPro"/>
</dbReference>
<evidence type="ECO:0000256" key="1">
    <source>
        <dbReference type="SAM" id="Phobius"/>
    </source>
</evidence>
<dbReference type="PROSITE" id="PS50853">
    <property type="entry name" value="FN3"/>
    <property type="match status" value="1"/>
</dbReference>
<feature type="domain" description="Fibronectin type-III" evidence="2">
    <location>
        <begin position="35"/>
        <end position="124"/>
    </location>
</feature>
<dbReference type="Pfam" id="PF16656">
    <property type="entry name" value="Pur_ac_phosph_N"/>
    <property type="match status" value="1"/>
</dbReference>
<dbReference type="GO" id="GO:0046872">
    <property type="term" value="F:metal ion binding"/>
    <property type="evidence" value="ECO:0007669"/>
    <property type="project" value="InterPro"/>
</dbReference>
<reference evidence="3" key="1">
    <citation type="submission" date="2020-04" db="EMBL/GenBank/DDBJ databases">
        <authorList>
            <person name="Zhang T."/>
        </authorList>
    </citation>
    <scope>NUCLEOTIDE SEQUENCE</scope>
    <source>
        <strain evidence="3">HKST-UBA01</strain>
    </source>
</reference>
<name>A0A955LGC8_UNCKA</name>
<keyword evidence="1" id="KW-1133">Transmembrane helix</keyword>
<evidence type="ECO:0000313" key="3">
    <source>
        <dbReference type="EMBL" id="MCA9389918.1"/>
    </source>
</evidence>
<accession>A0A955LGC8</accession>
<reference evidence="3" key="2">
    <citation type="journal article" date="2021" name="Microbiome">
        <title>Successional dynamics and alternative stable states in a saline activated sludge microbial community over 9 years.</title>
        <authorList>
            <person name="Wang Y."/>
            <person name="Ye J."/>
            <person name="Ju F."/>
            <person name="Liu L."/>
            <person name="Boyd J.A."/>
            <person name="Deng Y."/>
            <person name="Parks D.H."/>
            <person name="Jiang X."/>
            <person name="Yin X."/>
            <person name="Woodcroft B.J."/>
            <person name="Tyson G.W."/>
            <person name="Hugenholtz P."/>
            <person name="Polz M.F."/>
            <person name="Zhang T."/>
        </authorList>
    </citation>
    <scope>NUCLEOTIDE SEQUENCE</scope>
    <source>
        <strain evidence="3">HKST-UBA01</strain>
    </source>
</reference>
<keyword evidence="1" id="KW-0472">Membrane</keyword>
<dbReference type="EMBL" id="JAGQKX010000011">
    <property type="protein sequence ID" value="MCA9389918.1"/>
    <property type="molecule type" value="Genomic_DNA"/>
</dbReference>
<dbReference type="InterPro" id="IPR003961">
    <property type="entry name" value="FN3_dom"/>
</dbReference>
<dbReference type="InterPro" id="IPR013783">
    <property type="entry name" value="Ig-like_fold"/>
</dbReference>
<keyword evidence="1" id="KW-0812">Transmembrane</keyword>
<dbReference type="InterPro" id="IPR036116">
    <property type="entry name" value="FN3_sf"/>
</dbReference>
<dbReference type="CDD" id="cd00063">
    <property type="entry name" value="FN3"/>
    <property type="match status" value="1"/>
</dbReference>
<evidence type="ECO:0000259" key="2">
    <source>
        <dbReference type="PROSITE" id="PS50853"/>
    </source>
</evidence>
<gene>
    <name evidence="3" type="ORF">KC571_00785</name>
</gene>
<comment type="caution">
    <text evidence="3">The sequence shown here is derived from an EMBL/GenBank/DDBJ whole genome shotgun (WGS) entry which is preliminary data.</text>
</comment>
<protein>
    <submittedName>
        <fullName evidence="3">Fibronectin type III domain-containing protein</fullName>
    </submittedName>
</protein>
<organism evidence="3 4">
    <name type="scientific">candidate division WWE3 bacterium</name>
    <dbReference type="NCBI Taxonomy" id="2053526"/>
    <lineage>
        <taxon>Bacteria</taxon>
        <taxon>Katanobacteria</taxon>
    </lineage>
</organism>
<dbReference type="Gene3D" id="2.60.40.10">
    <property type="entry name" value="Immunoglobulins"/>
    <property type="match status" value="1"/>
</dbReference>
<proteinExistence type="predicted"/>
<dbReference type="AlphaFoldDB" id="A0A955LGC8"/>
<dbReference type="SMART" id="SM00060">
    <property type="entry name" value="FN3"/>
    <property type="match status" value="1"/>
</dbReference>
<dbReference type="InterPro" id="IPR015914">
    <property type="entry name" value="PAPs_N"/>
</dbReference>
<evidence type="ECO:0000313" key="4">
    <source>
        <dbReference type="Proteomes" id="UP000701698"/>
    </source>
</evidence>
<feature type="transmembrane region" description="Helical" evidence="1">
    <location>
        <begin position="214"/>
        <end position="236"/>
    </location>
</feature>
<dbReference type="SUPFAM" id="SSF49265">
    <property type="entry name" value="Fibronectin type III"/>
    <property type="match status" value="1"/>
</dbReference>
<sequence>MDPKSNIVLRVFSLIVFVILVLPMFPTVAVADSLAINNVQIKNIGYTSATISWYTNSPATSQVNYGASSIDEYKSPESISYTNEHSITITNLRPNTRYQFQVNSKTETGLTDQSQILTFSTLAFSFDESVGNFTELNATPTPTPAAVANTNQYQTYAPNAYQSTQPIYMIPPIIYQQPASGQTLGAQTTVPTPTPFLINGSANGSTVELIKSGIWGGVVFLSVITIFFGVIMLQFFKNRNDLETLRIQLLTNQSQQVERTNDTQVKNSYRDIRDKQKKTYSFDVG</sequence>
<dbReference type="Proteomes" id="UP000701698">
    <property type="component" value="Unassembled WGS sequence"/>
</dbReference>